<evidence type="ECO:0000313" key="3">
    <source>
        <dbReference type="Proteomes" id="UP000251842"/>
    </source>
</evidence>
<protein>
    <recommendedName>
        <fullName evidence="4">TIGR03067 domain-containing protein</fullName>
    </recommendedName>
</protein>
<evidence type="ECO:0008006" key="4">
    <source>
        <dbReference type="Google" id="ProtNLM"/>
    </source>
</evidence>
<gene>
    <name evidence="2" type="ORF">DCD74_03275</name>
</gene>
<name>A0A344J479_9GAMM</name>
<proteinExistence type="predicted"/>
<dbReference type="KEGG" id="lue:DCD74_03275"/>
<feature type="chain" id="PRO_5016980859" description="TIGR03067 domain-containing protein" evidence="1">
    <location>
        <begin position="19"/>
        <end position="144"/>
    </location>
</feature>
<dbReference type="RefSeq" id="WP_112926054.1">
    <property type="nucleotide sequence ID" value="NZ_CP029556.1"/>
</dbReference>
<evidence type="ECO:0000313" key="2">
    <source>
        <dbReference type="EMBL" id="AXA83839.1"/>
    </source>
</evidence>
<organism evidence="2 3">
    <name type="scientific">Solilutibacter oculi</name>
    <dbReference type="NCBI Taxonomy" id="2698682"/>
    <lineage>
        <taxon>Bacteria</taxon>
        <taxon>Pseudomonadati</taxon>
        <taxon>Pseudomonadota</taxon>
        <taxon>Gammaproteobacteria</taxon>
        <taxon>Lysobacterales</taxon>
        <taxon>Lysobacteraceae</taxon>
        <taxon>Solilutibacter</taxon>
    </lineage>
</organism>
<dbReference type="EMBL" id="CP029556">
    <property type="protein sequence ID" value="AXA83839.1"/>
    <property type="molecule type" value="Genomic_DNA"/>
</dbReference>
<reference evidence="3" key="1">
    <citation type="submission" date="2018-05" db="EMBL/GenBank/DDBJ databases">
        <title>Luteimonas pekinense sp. nov., isolated from human Meibomian gland secretions, Beijing, China.</title>
        <authorList>
            <person name="Wen T."/>
            <person name="Bai H."/>
            <person name="Lv H."/>
        </authorList>
    </citation>
    <scope>NUCLEOTIDE SEQUENCE [LARGE SCALE GENOMIC DNA]</scope>
    <source>
        <strain evidence="3">83-4</strain>
    </source>
</reference>
<feature type="signal peptide" evidence="1">
    <location>
        <begin position="1"/>
        <end position="18"/>
    </location>
</feature>
<keyword evidence="1" id="KW-0732">Signal</keyword>
<dbReference type="Proteomes" id="UP000251842">
    <property type="component" value="Chromosome"/>
</dbReference>
<dbReference type="AlphaFoldDB" id="A0A344J479"/>
<accession>A0A344J479</accession>
<dbReference type="OrthoDB" id="129271at2"/>
<evidence type="ECO:0000256" key="1">
    <source>
        <dbReference type="SAM" id="SignalP"/>
    </source>
</evidence>
<keyword evidence="3" id="KW-1185">Reference proteome</keyword>
<sequence>MKRLLILAVLACAPAAFAQSPATDAPAASTVPTPAPHALDRFKALAGDWSAEGLDGNSAPGARMRYEVTAGGSAVLETLFPGTPHEMRTLYARDGDDVVLTHFCASGHHPKMRAKPAADGTLVFAFDGALNFDPARDGHMQDAP</sequence>